<accession>A0ABX2PK77</accession>
<feature type="chain" id="PRO_5045067780" evidence="1">
    <location>
        <begin position="19"/>
        <end position="158"/>
    </location>
</feature>
<dbReference type="InterPro" id="IPR009739">
    <property type="entry name" value="LprI-like_N"/>
</dbReference>
<comment type="caution">
    <text evidence="3">The sequence shown here is derived from an EMBL/GenBank/DDBJ whole genome shotgun (WGS) entry which is preliminary data.</text>
</comment>
<organism evidence="3 4">
    <name type="scientific">Donghicola mangrovi</name>
    <dbReference type="NCBI Taxonomy" id="2729614"/>
    <lineage>
        <taxon>Bacteria</taxon>
        <taxon>Pseudomonadati</taxon>
        <taxon>Pseudomonadota</taxon>
        <taxon>Alphaproteobacteria</taxon>
        <taxon>Rhodobacterales</taxon>
        <taxon>Roseobacteraceae</taxon>
        <taxon>Donghicola</taxon>
    </lineage>
</organism>
<reference evidence="3 4" key="1">
    <citation type="submission" date="2020-04" db="EMBL/GenBank/DDBJ databases">
        <title>Donghicola sp., a member of the Rhodobacteraceae family isolated from mangrove forest in Thailand.</title>
        <authorList>
            <person name="Charoenyingcharoen P."/>
            <person name="Yukphan P."/>
        </authorList>
    </citation>
    <scope>NUCLEOTIDE SEQUENCE [LARGE SCALE GENOMIC DNA]</scope>
    <source>
        <strain evidence="3 4">C2-DW-16</strain>
    </source>
</reference>
<feature type="signal peptide" evidence="1">
    <location>
        <begin position="1"/>
        <end position="18"/>
    </location>
</feature>
<dbReference type="Gene3D" id="1.20.1270.180">
    <property type="match status" value="1"/>
</dbReference>
<dbReference type="EMBL" id="JABCJD010000010">
    <property type="protein sequence ID" value="NVO29117.1"/>
    <property type="molecule type" value="Genomic_DNA"/>
</dbReference>
<evidence type="ECO:0000256" key="1">
    <source>
        <dbReference type="SAM" id="SignalP"/>
    </source>
</evidence>
<protein>
    <submittedName>
        <fullName evidence="3">DUF1311 domain-containing protein</fullName>
    </submittedName>
</protein>
<name>A0ABX2PK77_9RHOB</name>
<evidence type="ECO:0000259" key="2">
    <source>
        <dbReference type="Pfam" id="PF07007"/>
    </source>
</evidence>
<evidence type="ECO:0000313" key="3">
    <source>
        <dbReference type="EMBL" id="NVO29117.1"/>
    </source>
</evidence>
<feature type="domain" description="Lysozyme inhibitor LprI-like N-terminal" evidence="2">
    <location>
        <begin position="64"/>
        <end position="141"/>
    </location>
</feature>
<keyword evidence="4" id="KW-1185">Reference proteome</keyword>
<keyword evidence="1" id="KW-0732">Signal</keyword>
<dbReference type="RefSeq" id="WP_176855798.1">
    <property type="nucleotide sequence ID" value="NZ_JABCJD010000010.1"/>
</dbReference>
<proteinExistence type="predicted"/>
<gene>
    <name evidence="3" type="ORF">HJ526_16955</name>
</gene>
<evidence type="ECO:0000313" key="4">
    <source>
        <dbReference type="Proteomes" id="UP000523601"/>
    </source>
</evidence>
<dbReference type="Pfam" id="PF07007">
    <property type="entry name" value="LprI"/>
    <property type="match status" value="1"/>
</dbReference>
<sequence>MNIRLVVALGLIAGPVWAAEDTPDELRAACFEMSAMMGQLAPCAGEAAQVCLEAKTGSANKGASASVMAECFAPEAAWWDQKATAEYERVLADFQQMNAADQSEAVKALHAAWLTYRDAKCDVAIAGFGPGAGSNLPVIICRMNESAEHAVYLSVRGK</sequence>
<dbReference type="Proteomes" id="UP000523601">
    <property type="component" value="Unassembled WGS sequence"/>
</dbReference>